<protein>
    <submittedName>
        <fullName evidence="8">Acetolactate synthase catalytic subunit</fullName>
    </submittedName>
</protein>
<dbReference type="GO" id="GO:0050660">
    <property type="term" value="F:flavin adenine dinucleotide binding"/>
    <property type="evidence" value="ECO:0007669"/>
    <property type="project" value="TreeGrafter"/>
</dbReference>
<dbReference type="NCBIfam" id="NF004772">
    <property type="entry name" value="PRK06112.1"/>
    <property type="match status" value="1"/>
</dbReference>
<dbReference type="Pfam" id="PF02776">
    <property type="entry name" value="TPP_enzyme_N"/>
    <property type="match status" value="1"/>
</dbReference>
<evidence type="ECO:0000256" key="4">
    <source>
        <dbReference type="RuleBase" id="RU362132"/>
    </source>
</evidence>
<evidence type="ECO:0000259" key="6">
    <source>
        <dbReference type="Pfam" id="PF02775"/>
    </source>
</evidence>
<gene>
    <name evidence="8" type="ORF">EET67_09280</name>
</gene>
<dbReference type="InterPro" id="IPR000399">
    <property type="entry name" value="TPP-bd_CS"/>
</dbReference>
<dbReference type="InterPro" id="IPR011766">
    <property type="entry name" value="TPP_enzyme_TPP-bd"/>
</dbReference>
<evidence type="ECO:0000256" key="3">
    <source>
        <dbReference type="ARBA" id="ARBA00023052"/>
    </source>
</evidence>
<dbReference type="Gene3D" id="3.40.50.1220">
    <property type="entry name" value="TPP-binding domain"/>
    <property type="match status" value="1"/>
</dbReference>
<dbReference type="CDD" id="cd07035">
    <property type="entry name" value="TPP_PYR_POX_like"/>
    <property type="match status" value="1"/>
</dbReference>
<dbReference type="PANTHER" id="PTHR18968:SF13">
    <property type="entry name" value="ACETOLACTATE SYNTHASE CATALYTIC SUBUNIT, MITOCHONDRIAL"/>
    <property type="match status" value="1"/>
</dbReference>
<dbReference type="GO" id="GO:0009097">
    <property type="term" value="P:isoleucine biosynthetic process"/>
    <property type="evidence" value="ECO:0007669"/>
    <property type="project" value="TreeGrafter"/>
</dbReference>
<feature type="domain" description="Thiamine pyrophosphate enzyme central" evidence="5">
    <location>
        <begin position="208"/>
        <end position="347"/>
    </location>
</feature>
<dbReference type="GO" id="GO:0003984">
    <property type="term" value="F:acetolactate synthase activity"/>
    <property type="evidence" value="ECO:0007669"/>
    <property type="project" value="TreeGrafter"/>
</dbReference>
<proteinExistence type="inferred from homology"/>
<dbReference type="EMBL" id="RKST01000007">
    <property type="protein sequence ID" value="RUM98323.1"/>
    <property type="molecule type" value="Genomic_DNA"/>
</dbReference>
<dbReference type="CDD" id="cd00568">
    <property type="entry name" value="TPP_enzymes"/>
    <property type="match status" value="1"/>
</dbReference>
<keyword evidence="3 4" id="KW-0786">Thiamine pyrophosphate</keyword>
<dbReference type="Gene3D" id="3.40.50.970">
    <property type="match status" value="2"/>
</dbReference>
<dbReference type="InterPro" id="IPR029035">
    <property type="entry name" value="DHS-like_NAD/FAD-binding_dom"/>
</dbReference>
<evidence type="ECO:0000259" key="7">
    <source>
        <dbReference type="Pfam" id="PF02776"/>
    </source>
</evidence>
<dbReference type="Pfam" id="PF00205">
    <property type="entry name" value="TPP_enzyme_M"/>
    <property type="match status" value="1"/>
</dbReference>
<keyword evidence="9" id="KW-1185">Reference proteome</keyword>
<reference evidence="8 9" key="1">
    <citation type="submission" date="2018-11" db="EMBL/GenBank/DDBJ databases">
        <title>Pseudaminobacter arsenicus sp. nov., an arsenic-resistant bacterium isolated from arsenic-rich aquifers.</title>
        <authorList>
            <person name="Mu Y."/>
        </authorList>
    </citation>
    <scope>NUCLEOTIDE SEQUENCE [LARGE SCALE GENOMIC DNA]</scope>
    <source>
        <strain evidence="8 9">CB3</strain>
    </source>
</reference>
<dbReference type="AlphaFoldDB" id="A0A432V8C9"/>
<feature type="domain" description="Thiamine pyrophosphate enzyme TPP-binding" evidence="6">
    <location>
        <begin position="418"/>
        <end position="565"/>
    </location>
</feature>
<dbReference type="OrthoDB" id="4494979at2"/>
<dbReference type="PANTHER" id="PTHR18968">
    <property type="entry name" value="THIAMINE PYROPHOSPHATE ENZYMES"/>
    <property type="match status" value="1"/>
</dbReference>
<comment type="similarity">
    <text evidence="2 4">Belongs to the TPP enzyme family.</text>
</comment>
<comment type="cofactor">
    <cofactor evidence="1">
        <name>thiamine diphosphate</name>
        <dbReference type="ChEBI" id="CHEBI:58937"/>
    </cofactor>
</comment>
<organism evidence="8 9">
    <name type="scientific">Borborobacter arsenicus</name>
    <dbReference type="NCBI Taxonomy" id="1851146"/>
    <lineage>
        <taxon>Bacteria</taxon>
        <taxon>Pseudomonadati</taxon>
        <taxon>Pseudomonadota</taxon>
        <taxon>Alphaproteobacteria</taxon>
        <taxon>Hyphomicrobiales</taxon>
        <taxon>Phyllobacteriaceae</taxon>
        <taxon>Borborobacter</taxon>
    </lineage>
</organism>
<dbReference type="Proteomes" id="UP000281647">
    <property type="component" value="Unassembled WGS sequence"/>
</dbReference>
<evidence type="ECO:0000313" key="9">
    <source>
        <dbReference type="Proteomes" id="UP000281647"/>
    </source>
</evidence>
<evidence type="ECO:0000256" key="1">
    <source>
        <dbReference type="ARBA" id="ARBA00001964"/>
    </source>
</evidence>
<accession>A0A432V8C9</accession>
<evidence type="ECO:0000256" key="2">
    <source>
        <dbReference type="ARBA" id="ARBA00007812"/>
    </source>
</evidence>
<evidence type="ECO:0000313" key="8">
    <source>
        <dbReference type="EMBL" id="RUM98323.1"/>
    </source>
</evidence>
<dbReference type="GO" id="GO:0000287">
    <property type="term" value="F:magnesium ion binding"/>
    <property type="evidence" value="ECO:0007669"/>
    <property type="project" value="InterPro"/>
</dbReference>
<dbReference type="GO" id="GO:0030976">
    <property type="term" value="F:thiamine pyrophosphate binding"/>
    <property type="evidence" value="ECO:0007669"/>
    <property type="project" value="InterPro"/>
</dbReference>
<dbReference type="SUPFAM" id="SSF52467">
    <property type="entry name" value="DHS-like NAD/FAD-binding domain"/>
    <property type="match status" value="1"/>
</dbReference>
<dbReference type="SUPFAM" id="SSF52518">
    <property type="entry name" value="Thiamin diphosphate-binding fold (THDP-binding)"/>
    <property type="match status" value="2"/>
</dbReference>
<dbReference type="Pfam" id="PF02775">
    <property type="entry name" value="TPP_enzyme_C"/>
    <property type="match status" value="1"/>
</dbReference>
<evidence type="ECO:0000259" key="5">
    <source>
        <dbReference type="Pfam" id="PF00205"/>
    </source>
</evidence>
<sequence length="597" mass="64598">MNQTADPTRSSRYDPSVNSVADEIARALHDAGIREIFGQSCPTALMLAAERLGIRQIGYRTENAGAAMADAYARVSGQIACIAAQNGPAATLLVPGMAEAYKASVPMLALVQDVHRRQVDKNAFQEFDHQALFSSCSVWFQRLTEGGRAYEFTRKAIIAATSGRPGPAVLMLPMDILIEPARLTEAAPEPFRLGRFPMLRTRPADAEIDTALGLLLKARRPLIVAGGGVHSSEAHDALAALRDALAIPVATTNMGKGAVDETHPLALGVVGSTMGTRSPAKYMSEYISKADVVFFAGNRTNENGTGAWKLFPPDAAFIHADIDPYETQRNYRALPLVGDLRETLEAMLVRHAARQTSAVAAPGARERRIAAELAPLRERAVANLQPYLQPGNPLLRPERLVREIERHAPEDSIFVADASYSTLWLTQFLTCRQPGRRYLSPRGLAGLGWGYPMALGAKLAMPQRTVVALVGDGGFAHCWAELECAVRHDIDAKVVVLNNAVLGFQRNAELGYYRTHTDVCRMVRVDHTLVARAVGCAAFAASDDESLEAALRQAFATPGPCLIDVMVDPEAFPPITAFERQFVRLSENAATPVGDDA</sequence>
<dbReference type="GO" id="GO:0005948">
    <property type="term" value="C:acetolactate synthase complex"/>
    <property type="evidence" value="ECO:0007669"/>
    <property type="project" value="TreeGrafter"/>
</dbReference>
<dbReference type="InterPro" id="IPR045229">
    <property type="entry name" value="TPP_enz"/>
</dbReference>
<dbReference type="GO" id="GO:0009099">
    <property type="term" value="P:L-valine biosynthetic process"/>
    <property type="evidence" value="ECO:0007669"/>
    <property type="project" value="TreeGrafter"/>
</dbReference>
<dbReference type="InterPro" id="IPR029061">
    <property type="entry name" value="THDP-binding"/>
</dbReference>
<feature type="domain" description="Thiamine pyrophosphate enzyme N-terminal TPP-binding" evidence="7">
    <location>
        <begin position="20"/>
        <end position="132"/>
    </location>
</feature>
<dbReference type="InterPro" id="IPR012001">
    <property type="entry name" value="Thiamin_PyroP_enz_TPP-bd_dom"/>
</dbReference>
<name>A0A432V8C9_9HYPH</name>
<comment type="caution">
    <text evidence="8">The sequence shown here is derived from an EMBL/GenBank/DDBJ whole genome shotgun (WGS) entry which is preliminary data.</text>
</comment>
<dbReference type="InterPro" id="IPR012000">
    <property type="entry name" value="Thiamin_PyroP_enz_cen_dom"/>
</dbReference>
<dbReference type="PROSITE" id="PS00187">
    <property type="entry name" value="TPP_ENZYMES"/>
    <property type="match status" value="1"/>
</dbReference>